<comment type="caution">
    <text evidence="1">The sequence shown here is derived from an EMBL/GenBank/DDBJ whole genome shotgun (WGS) entry which is preliminary data.</text>
</comment>
<evidence type="ECO:0000313" key="2">
    <source>
        <dbReference type="Proteomes" id="UP000215155"/>
    </source>
</evidence>
<gene>
    <name evidence="1" type="ORF">CFT61_06370</name>
</gene>
<evidence type="ECO:0000313" key="1">
    <source>
        <dbReference type="EMBL" id="OXL44258.1"/>
    </source>
</evidence>
<name>A0AA91TKA3_9BACT</name>
<dbReference type="Proteomes" id="UP000215155">
    <property type="component" value="Unassembled WGS sequence"/>
</dbReference>
<proteinExistence type="predicted"/>
<accession>A0AA91TKA3</accession>
<protein>
    <submittedName>
        <fullName evidence="1">Uncharacterized protein</fullName>
    </submittedName>
</protein>
<dbReference type="EMBL" id="NMPZ01000008">
    <property type="protein sequence ID" value="OXL44258.1"/>
    <property type="molecule type" value="Genomic_DNA"/>
</dbReference>
<reference evidence="1 2" key="1">
    <citation type="submission" date="2017-07" db="EMBL/GenBank/DDBJ databases">
        <title>Draft genome sequence of Prevotella copri isolated from the gut of healthy adult Indian.</title>
        <authorList>
            <person name="Das B."/>
            <person name="Bag S."/>
            <person name="Ghosh T.S."/>
        </authorList>
    </citation>
    <scope>NUCLEOTIDE SEQUENCE [LARGE SCALE GENOMIC DNA]</scope>
    <source>
        <strain evidence="1 2">Indica</strain>
    </source>
</reference>
<sequence>MKAKEIEWKEISVLPLSANVFPPGKPYKAQMMLGKAFPISKAQAMEFVRMGCSMAEMNSEDVCIIERLLGKYHMTGEYRYVGDKRHVKLINQMDLDKALKLEYDF</sequence>
<dbReference type="AlphaFoldDB" id="A0AA91TKA3"/>
<dbReference type="RefSeq" id="WP_089543623.1">
    <property type="nucleotide sequence ID" value="NZ_NMPZ01000008.1"/>
</dbReference>
<organism evidence="1 2">
    <name type="scientific">Segatella copri</name>
    <dbReference type="NCBI Taxonomy" id="165179"/>
    <lineage>
        <taxon>Bacteria</taxon>
        <taxon>Pseudomonadati</taxon>
        <taxon>Bacteroidota</taxon>
        <taxon>Bacteroidia</taxon>
        <taxon>Bacteroidales</taxon>
        <taxon>Prevotellaceae</taxon>
        <taxon>Segatella</taxon>
    </lineage>
</organism>